<sequence>MEIAKNTVVTLSYEMFDAENNLLDQTSADEPMVYLHGGYDGIFPVVEEALHGKKVGDKIDVTMEPDDAFGEYDAELVRIEPQDAFPEELEVGMMFEADDPDSDEVMLFTVTEIADGKVVVDGNHPMAGKRLRFVATVLEARAASKEELDHGHVHGEHGHHH</sequence>
<dbReference type="InterPro" id="IPR001179">
    <property type="entry name" value="PPIase_FKBP_dom"/>
</dbReference>
<evidence type="ECO:0000256" key="8">
    <source>
        <dbReference type="ARBA" id="ARBA00037071"/>
    </source>
</evidence>
<dbReference type="InterPro" id="IPR046357">
    <property type="entry name" value="PPIase_dom_sf"/>
</dbReference>
<dbReference type="SUPFAM" id="SSF54534">
    <property type="entry name" value="FKBP-like"/>
    <property type="match status" value="1"/>
</dbReference>
<evidence type="ECO:0000256" key="1">
    <source>
        <dbReference type="ARBA" id="ARBA00000971"/>
    </source>
</evidence>
<evidence type="ECO:0000256" key="3">
    <source>
        <dbReference type="ARBA" id="ARBA00006577"/>
    </source>
</evidence>
<evidence type="ECO:0000256" key="4">
    <source>
        <dbReference type="ARBA" id="ARBA00022490"/>
    </source>
</evidence>
<dbReference type="PANTHER" id="PTHR47861:SF3">
    <property type="entry name" value="FKBP-TYPE PEPTIDYL-PROLYL CIS-TRANS ISOMERASE SLYD"/>
    <property type="match status" value="1"/>
</dbReference>
<comment type="function">
    <text evidence="8">Also involved in hydrogenase metallocenter assembly, probably by participating in the nickel insertion step. This function in hydrogenase biosynthesis requires chaperone activity and the presence of the metal-binding domain, but not PPIase activity.</text>
</comment>
<dbReference type="EC" id="5.2.1.8" evidence="10"/>
<evidence type="ECO:0000256" key="10">
    <source>
        <dbReference type="RuleBase" id="RU003915"/>
    </source>
</evidence>
<evidence type="ECO:0000256" key="9">
    <source>
        <dbReference type="PROSITE-ProRule" id="PRU00277"/>
    </source>
</evidence>
<evidence type="ECO:0000313" key="13">
    <source>
        <dbReference type="Proteomes" id="UP000317550"/>
    </source>
</evidence>
<dbReference type="GO" id="GO:0003755">
    <property type="term" value="F:peptidyl-prolyl cis-trans isomerase activity"/>
    <property type="evidence" value="ECO:0007669"/>
    <property type="project" value="UniProtKB-UniRule"/>
</dbReference>
<dbReference type="Gene3D" id="3.10.50.40">
    <property type="match status" value="1"/>
</dbReference>
<dbReference type="KEGG" id="cari:FNU76_05085"/>
<evidence type="ECO:0000256" key="6">
    <source>
        <dbReference type="ARBA" id="ARBA00023186"/>
    </source>
</evidence>
<name>A0A516SCA1_9NEIS</name>
<feature type="domain" description="PPIase FKBP-type" evidence="11">
    <location>
        <begin position="6"/>
        <end position="95"/>
    </location>
</feature>
<dbReference type="AlphaFoldDB" id="A0A516SCA1"/>
<proteinExistence type="inferred from homology"/>
<dbReference type="EMBL" id="CP041730">
    <property type="protein sequence ID" value="QDQ25774.1"/>
    <property type="molecule type" value="Genomic_DNA"/>
</dbReference>
<evidence type="ECO:0000256" key="5">
    <source>
        <dbReference type="ARBA" id="ARBA00023110"/>
    </source>
</evidence>
<dbReference type="PANTHER" id="PTHR47861">
    <property type="entry name" value="FKBP-TYPE PEPTIDYL-PROLYL CIS-TRANS ISOMERASE SLYD"/>
    <property type="match status" value="1"/>
</dbReference>
<comment type="subcellular location">
    <subcellularLocation>
        <location evidence="2">Cytoplasm</location>
    </subcellularLocation>
</comment>
<keyword evidence="7 9" id="KW-0413">Isomerase</keyword>
<dbReference type="GO" id="GO:0005737">
    <property type="term" value="C:cytoplasm"/>
    <property type="evidence" value="ECO:0007669"/>
    <property type="project" value="UniProtKB-SubCell"/>
</dbReference>
<dbReference type="Pfam" id="PF00254">
    <property type="entry name" value="FKBP_C"/>
    <property type="match status" value="1"/>
</dbReference>
<comment type="similarity">
    <text evidence="3 10">Belongs to the FKBP-type PPIase family.</text>
</comment>
<organism evidence="12 13">
    <name type="scientific">Chitinimonas arctica</name>
    <dbReference type="NCBI Taxonomy" id="2594795"/>
    <lineage>
        <taxon>Bacteria</taxon>
        <taxon>Pseudomonadati</taxon>
        <taxon>Pseudomonadota</taxon>
        <taxon>Betaproteobacteria</taxon>
        <taxon>Neisseriales</taxon>
        <taxon>Chitinibacteraceae</taxon>
        <taxon>Chitinimonas</taxon>
    </lineage>
</organism>
<protein>
    <recommendedName>
        <fullName evidence="10">Peptidyl-prolyl cis-trans isomerase</fullName>
        <ecNumber evidence="10">5.2.1.8</ecNumber>
    </recommendedName>
</protein>
<evidence type="ECO:0000256" key="2">
    <source>
        <dbReference type="ARBA" id="ARBA00004496"/>
    </source>
</evidence>
<dbReference type="Proteomes" id="UP000317550">
    <property type="component" value="Chromosome"/>
</dbReference>
<reference evidence="13" key="1">
    <citation type="submission" date="2019-07" db="EMBL/GenBank/DDBJ databases">
        <title>Chitinimonas sp. nov., isolated from Ny-Alesund, arctica soil.</title>
        <authorList>
            <person name="Xu Q."/>
            <person name="Peng F."/>
        </authorList>
    </citation>
    <scope>NUCLEOTIDE SEQUENCE [LARGE SCALE GENOMIC DNA]</scope>
    <source>
        <strain evidence="13">R3-44</strain>
    </source>
</reference>
<keyword evidence="6" id="KW-0143">Chaperone</keyword>
<keyword evidence="4" id="KW-0963">Cytoplasm</keyword>
<comment type="catalytic activity">
    <reaction evidence="1 9 10">
        <text>[protein]-peptidylproline (omega=180) = [protein]-peptidylproline (omega=0)</text>
        <dbReference type="Rhea" id="RHEA:16237"/>
        <dbReference type="Rhea" id="RHEA-COMP:10747"/>
        <dbReference type="Rhea" id="RHEA-COMP:10748"/>
        <dbReference type="ChEBI" id="CHEBI:83833"/>
        <dbReference type="ChEBI" id="CHEBI:83834"/>
        <dbReference type="EC" id="5.2.1.8"/>
    </reaction>
</comment>
<evidence type="ECO:0000259" key="11">
    <source>
        <dbReference type="PROSITE" id="PS50059"/>
    </source>
</evidence>
<keyword evidence="13" id="KW-1185">Reference proteome</keyword>
<accession>A0A516SCA1</accession>
<evidence type="ECO:0000256" key="7">
    <source>
        <dbReference type="ARBA" id="ARBA00023235"/>
    </source>
</evidence>
<dbReference type="OrthoDB" id="25996at2"/>
<dbReference type="RefSeq" id="WP_143856699.1">
    <property type="nucleotide sequence ID" value="NZ_CP041730.1"/>
</dbReference>
<dbReference type="PROSITE" id="PS50059">
    <property type="entry name" value="FKBP_PPIASE"/>
    <property type="match status" value="1"/>
</dbReference>
<evidence type="ECO:0000313" key="12">
    <source>
        <dbReference type="EMBL" id="QDQ25774.1"/>
    </source>
</evidence>
<dbReference type="GO" id="GO:0042026">
    <property type="term" value="P:protein refolding"/>
    <property type="evidence" value="ECO:0007669"/>
    <property type="project" value="UniProtKB-ARBA"/>
</dbReference>
<keyword evidence="5 9" id="KW-0697">Rotamase</keyword>
<gene>
    <name evidence="12" type="ORF">FNU76_05085</name>
</gene>